<protein>
    <submittedName>
        <fullName evidence="2">Uncharacterized protein</fullName>
    </submittedName>
</protein>
<dbReference type="EMBL" id="FIZY01000006">
    <property type="protein sequence ID" value="CZF79441.1"/>
    <property type="molecule type" value="Genomic_DNA"/>
</dbReference>
<evidence type="ECO:0000313" key="2">
    <source>
        <dbReference type="EMBL" id="CZF79441.1"/>
    </source>
</evidence>
<feature type="coiled-coil region" evidence="1">
    <location>
        <begin position="13"/>
        <end position="43"/>
    </location>
</feature>
<keyword evidence="1" id="KW-0175">Coiled coil</keyword>
<proteinExistence type="predicted"/>
<organism evidence="2 3">
    <name type="scientific">Grimontia marina</name>
    <dbReference type="NCBI Taxonomy" id="646534"/>
    <lineage>
        <taxon>Bacteria</taxon>
        <taxon>Pseudomonadati</taxon>
        <taxon>Pseudomonadota</taxon>
        <taxon>Gammaproteobacteria</taxon>
        <taxon>Vibrionales</taxon>
        <taxon>Vibrionaceae</taxon>
        <taxon>Grimontia</taxon>
    </lineage>
</organism>
<gene>
    <name evidence="2" type="ORF">GMA8713_00974</name>
</gene>
<keyword evidence="3" id="KW-1185">Reference proteome</keyword>
<sequence>MSLEESLNKIDAQRKANIESDRLKKEKARLEQEEKDNIVQKQADALYNAMQNAVEKINKQSRDVKFEATSVLNSVKVCLGDVKVFSMIPRNSTVALVKLPKKEEFQIKFSDIEEHTETWVVQVYQFMSDKIEKR</sequence>
<dbReference type="Proteomes" id="UP000073601">
    <property type="component" value="Unassembled WGS sequence"/>
</dbReference>
<dbReference type="AlphaFoldDB" id="A0A128EZH7"/>
<reference evidence="3" key="1">
    <citation type="submission" date="2016-02" db="EMBL/GenBank/DDBJ databases">
        <authorList>
            <person name="Rodrigo-Torres Lidia"/>
            <person name="Arahal R.David."/>
        </authorList>
    </citation>
    <scope>NUCLEOTIDE SEQUENCE [LARGE SCALE GENOMIC DNA]</scope>
    <source>
        <strain evidence="3">CECT 8713</strain>
    </source>
</reference>
<name>A0A128EZH7_9GAMM</name>
<evidence type="ECO:0000256" key="1">
    <source>
        <dbReference type="SAM" id="Coils"/>
    </source>
</evidence>
<dbReference type="RefSeq" id="WP_062706391.1">
    <property type="nucleotide sequence ID" value="NZ_CAWRCI010000006.1"/>
</dbReference>
<evidence type="ECO:0000313" key="3">
    <source>
        <dbReference type="Proteomes" id="UP000073601"/>
    </source>
</evidence>
<accession>A0A128EZH7</accession>